<dbReference type="OrthoDB" id="4964541at2"/>
<dbReference type="InterPro" id="IPR007387">
    <property type="entry name" value="TRAP_DctQ"/>
</dbReference>
<feature type="domain" description="Tripartite ATP-independent periplasmic transporters DctQ component" evidence="10">
    <location>
        <begin position="42"/>
        <end position="187"/>
    </location>
</feature>
<feature type="transmembrane region" description="Helical" evidence="9">
    <location>
        <begin position="103"/>
        <end position="124"/>
    </location>
</feature>
<feature type="transmembrane region" description="Helical" evidence="9">
    <location>
        <begin position="162"/>
        <end position="185"/>
    </location>
</feature>
<dbReference type="GO" id="GO:0022857">
    <property type="term" value="F:transmembrane transporter activity"/>
    <property type="evidence" value="ECO:0007669"/>
    <property type="project" value="UniProtKB-UniRule"/>
</dbReference>
<feature type="transmembrane region" description="Helical" evidence="9">
    <location>
        <begin position="31"/>
        <end position="52"/>
    </location>
</feature>
<reference evidence="11 12" key="1">
    <citation type="submission" date="2016-12" db="EMBL/GenBank/DDBJ databases">
        <title>Comparison of Traditional DNA-DNA Hybridization with In Silico Genomic Analysis.</title>
        <authorList>
            <person name="Nicholson A.C."/>
            <person name="Humrighouse B.W."/>
            <person name="Graziano J."/>
            <person name="Lasker B."/>
            <person name="Whitney A.M."/>
            <person name="Mcquiston J.R."/>
        </authorList>
    </citation>
    <scope>NUCLEOTIDE SEQUENCE [LARGE SCALE GENOMIC DNA]</scope>
    <source>
        <strain evidence="11 12">H2240</strain>
    </source>
</reference>
<evidence type="ECO:0000256" key="7">
    <source>
        <dbReference type="ARBA" id="ARBA00023136"/>
    </source>
</evidence>
<keyword evidence="4 9" id="KW-0997">Cell inner membrane</keyword>
<evidence type="ECO:0000256" key="6">
    <source>
        <dbReference type="ARBA" id="ARBA00022989"/>
    </source>
</evidence>
<dbReference type="InterPro" id="IPR055348">
    <property type="entry name" value="DctQ"/>
</dbReference>
<dbReference type="PANTHER" id="PTHR35011:SF2">
    <property type="entry name" value="2,3-DIKETO-L-GULONATE TRAP TRANSPORTER SMALL PERMEASE PROTEIN YIAM"/>
    <property type="match status" value="1"/>
</dbReference>
<dbReference type="PANTHER" id="PTHR35011">
    <property type="entry name" value="2,3-DIKETO-L-GULONATE TRAP TRANSPORTER SMALL PERMEASE PROTEIN YIAM"/>
    <property type="match status" value="1"/>
</dbReference>
<keyword evidence="7 9" id="KW-0472">Membrane</keyword>
<evidence type="ECO:0000313" key="11">
    <source>
        <dbReference type="EMBL" id="OWJ77863.1"/>
    </source>
</evidence>
<comment type="subunit">
    <text evidence="9">The complex comprises the extracytoplasmic solute receptor protein and the two transmembrane proteins.</text>
</comment>
<accession>A0A212ABB3</accession>
<dbReference type="Proteomes" id="UP000196878">
    <property type="component" value="Unassembled WGS sequence"/>
</dbReference>
<keyword evidence="5 9" id="KW-0812">Transmembrane</keyword>
<evidence type="ECO:0000256" key="3">
    <source>
        <dbReference type="ARBA" id="ARBA00022475"/>
    </source>
</evidence>
<feature type="transmembrane region" description="Helical" evidence="9">
    <location>
        <begin position="64"/>
        <end position="82"/>
    </location>
</feature>
<dbReference type="GO" id="GO:0005886">
    <property type="term" value="C:plasma membrane"/>
    <property type="evidence" value="ECO:0007669"/>
    <property type="project" value="UniProtKB-SubCell"/>
</dbReference>
<evidence type="ECO:0000256" key="4">
    <source>
        <dbReference type="ARBA" id="ARBA00022519"/>
    </source>
</evidence>
<evidence type="ECO:0000259" key="10">
    <source>
        <dbReference type="Pfam" id="PF04290"/>
    </source>
</evidence>
<organism evidence="11 12">
    <name type="scientific">Haematobacter genomosp. 1</name>
    <dbReference type="NCBI Taxonomy" id="366618"/>
    <lineage>
        <taxon>Bacteria</taxon>
        <taxon>Pseudomonadati</taxon>
        <taxon>Pseudomonadota</taxon>
        <taxon>Alphaproteobacteria</taxon>
        <taxon>Rhodobacterales</taxon>
        <taxon>Paracoccaceae</taxon>
        <taxon>Haematobacter</taxon>
    </lineage>
</organism>
<keyword evidence="2 9" id="KW-0813">Transport</keyword>
<evidence type="ECO:0000256" key="2">
    <source>
        <dbReference type="ARBA" id="ARBA00022448"/>
    </source>
</evidence>
<sequence length="194" mass="20807">MSLNNDVVDYGPGIRASLPARISRRLAQAEMALGAALVAVIALSLLAGSVSRTLGRPLIWTDELAVHLMVWVAFLGGSLGIATRGHMAIALLPERLGLRGRAWLLLLTDLLVMAFVLVMAWLVWRWFDLPGLLRAGSGAGLASDTFNFIYTDPTLTLGVPKVWFWLIVPVTCVTGGIHALAAIAADLAELGRQQ</sequence>
<keyword evidence="6 9" id="KW-1133">Transmembrane helix</keyword>
<comment type="similarity">
    <text evidence="8 9">Belongs to the TRAP transporter small permease family.</text>
</comment>
<gene>
    <name evidence="11" type="ORF">CDV49_10075</name>
</gene>
<evidence type="ECO:0000256" key="1">
    <source>
        <dbReference type="ARBA" id="ARBA00004429"/>
    </source>
</evidence>
<evidence type="ECO:0000256" key="8">
    <source>
        <dbReference type="ARBA" id="ARBA00038436"/>
    </source>
</evidence>
<comment type="subcellular location">
    <subcellularLocation>
        <location evidence="1 9">Cell inner membrane</location>
        <topology evidence="1 9">Multi-pass membrane protein</topology>
    </subcellularLocation>
</comment>
<dbReference type="AlphaFoldDB" id="A0A212ABB3"/>
<dbReference type="GO" id="GO:0015740">
    <property type="term" value="P:C4-dicarboxylate transport"/>
    <property type="evidence" value="ECO:0007669"/>
    <property type="project" value="TreeGrafter"/>
</dbReference>
<dbReference type="EMBL" id="NIPW01000015">
    <property type="protein sequence ID" value="OWJ77863.1"/>
    <property type="molecule type" value="Genomic_DNA"/>
</dbReference>
<comment type="function">
    <text evidence="9">Part of the tripartite ATP-independent periplasmic (TRAP) transport system.</text>
</comment>
<evidence type="ECO:0000313" key="12">
    <source>
        <dbReference type="Proteomes" id="UP000196878"/>
    </source>
</evidence>
<evidence type="ECO:0000256" key="5">
    <source>
        <dbReference type="ARBA" id="ARBA00022692"/>
    </source>
</evidence>
<comment type="caution">
    <text evidence="11">The sequence shown here is derived from an EMBL/GenBank/DDBJ whole genome shotgun (WGS) entry which is preliminary data.</text>
</comment>
<evidence type="ECO:0000256" key="9">
    <source>
        <dbReference type="RuleBase" id="RU369079"/>
    </source>
</evidence>
<keyword evidence="3" id="KW-1003">Cell membrane</keyword>
<dbReference type="RefSeq" id="WP_088215412.1">
    <property type="nucleotide sequence ID" value="NZ_NIPW01000015.1"/>
</dbReference>
<proteinExistence type="inferred from homology"/>
<name>A0A212ABB3_9RHOB</name>
<protein>
    <recommendedName>
        <fullName evidence="9">TRAP transporter small permease protein</fullName>
    </recommendedName>
</protein>
<keyword evidence="12" id="KW-1185">Reference proteome</keyword>
<dbReference type="Pfam" id="PF04290">
    <property type="entry name" value="DctQ"/>
    <property type="match status" value="1"/>
</dbReference>